<evidence type="ECO:0000313" key="5">
    <source>
        <dbReference type="Proteomes" id="UP001165492"/>
    </source>
</evidence>
<dbReference type="InterPro" id="IPR002826">
    <property type="entry name" value="MptE-like"/>
</dbReference>
<accession>A0ABS8HLN6</accession>
<evidence type="ECO:0000259" key="2">
    <source>
        <dbReference type="Pfam" id="PF01973"/>
    </source>
</evidence>
<organism evidence="4 5">
    <name type="scientific">Pelosinus baikalensis</name>
    <dbReference type="NCBI Taxonomy" id="2892015"/>
    <lineage>
        <taxon>Bacteria</taxon>
        <taxon>Bacillati</taxon>
        <taxon>Bacillota</taxon>
        <taxon>Negativicutes</taxon>
        <taxon>Selenomonadales</taxon>
        <taxon>Sporomusaceae</taxon>
        <taxon>Pelosinus</taxon>
    </lineage>
</organism>
<dbReference type="Pfam" id="PF01973">
    <property type="entry name" value="MptE-like"/>
    <property type="match status" value="1"/>
</dbReference>
<comment type="caution">
    <text evidence="4">The sequence shown here is derived from an EMBL/GenBank/DDBJ whole genome shotgun (WGS) entry which is preliminary data.</text>
</comment>
<evidence type="ECO:0000313" key="4">
    <source>
        <dbReference type="EMBL" id="MCC5464044.1"/>
    </source>
</evidence>
<proteinExistence type="predicted"/>
<dbReference type="RefSeq" id="WP_229533568.1">
    <property type="nucleotide sequence ID" value="NZ_JAJHJB010000002.1"/>
</dbReference>
<keyword evidence="1" id="KW-0175">Coiled coil</keyword>
<dbReference type="EMBL" id="JAJHJB010000002">
    <property type="protein sequence ID" value="MCC5464044.1"/>
    <property type="molecule type" value="Genomic_DNA"/>
</dbReference>
<evidence type="ECO:0000259" key="3">
    <source>
        <dbReference type="Pfam" id="PF20157"/>
    </source>
</evidence>
<dbReference type="Pfam" id="PF20157">
    <property type="entry name" value="Maf_flag10_N"/>
    <property type="match status" value="1"/>
</dbReference>
<feature type="domain" description="Glycosyltransferase Maf N-terminal" evidence="3">
    <location>
        <begin position="40"/>
        <end position="133"/>
    </location>
</feature>
<protein>
    <submittedName>
        <fullName evidence="4">DUF115 domain-containing protein</fullName>
    </submittedName>
</protein>
<sequence>MIKEMLNVWEDSNWAAYKERYGIDKFEPITNQEQIEIMNSRVGLPTVRVKSSNDKWVFLHSSVDPVKEAQKIAATVSGDPGKVIVIYGFALGYLVEALLETVDERNPLFIIEPDCDLFCAAMAARDLRHLISSERVYIVASDSAVQIKAEFFLVYDAAKYKEIVMTGLVGHQTVYADVYAHSAKYIKEIVNAKLLNLATMIKMGPLFESNALLNLADYCTHPGVASLFNCLSGMPAIIVSAGPSLNKNIHLLKEAKGKAAIFVVGTALKALEKWGIEPDFIFSIDPQPLNYEHFKGVDMGGAALVSEIQSNHMIFENHQGPIFVSGDVTILKWFDDSIEIKGKIESGGSVANNAMTAAYKMGANPIVLVGQDLAYARDGHSHASGTNYENLVYSGDENYAYFPIKANDGGEILTDRSFYQFLTFFENWIEKYPEREYINATEGGAFIQGTKIMTLREVLDQYCQKTVDVQKVVQEAQDAFELPNLEPVLEKLELRLQDTNKIILEANNAIKRLKQLEKACEARQAKKMQQHLKAINKIYIKFENDPYIREVAESFAHRDIHGVMSRTHAAEYSEKDDFHAAIADYNIYYKKIIGGLKAVEELLHRSMEKIRGKMCNGQ</sequence>
<name>A0ABS8HLN6_9FIRM</name>
<feature type="coiled-coil region" evidence="1">
    <location>
        <begin position="489"/>
        <end position="526"/>
    </location>
</feature>
<dbReference type="InterPro" id="IPR045376">
    <property type="entry name" value="Maf_N"/>
</dbReference>
<feature type="domain" description="6-hydroxymethylpterin diphosphokinase MptE-like" evidence="2">
    <location>
        <begin position="210"/>
        <end position="377"/>
    </location>
</feature>
<dbReference type="PANTHER" id="PTHR41786">
    <property type="entry name" value="MOTILITY ACCESSORY FACTOR MAF"/>
    <property type="match status" value="1"/>
</dbReference>
<keyword evidence="5" id="KW-1185">Reference proteome</keyword>
<evidence type="ECO:0000256" key="1">
    <source>
        <dbReference type="SAM" id="Coils"/>
    </source>
</evidence>
<reference evidence="4" key="1">
    <citation type="submission" date="2021-11" db="EMBL/GenBank/DDBJ databases">
        <title>Description of a new species Pelosinus isolated from the bottom sediments of Lake Baikal.</title>
        <authorList>
            <person name="Zakharyuk A."/>
        </authorList>
    </citation>
    <scope>NUCLEOTIDE SEQUENCE</scope>
    <source>
        <strain evidence="4">Bkl1</strain>
    </source>
</reference>
<gene>
    <name evidence="4" type="ORF">LMF89_01550</name>
</gene>
<dbReference type="PANTHER" id="PTHR41786:SF1">
    <property type="entry name" value="6-HYDROXYMETHYLPTERIN DIPHOSPHOKINASE MPTE-LIKE DOMAIN-CONTAINING PROTEIN"/>
    <property type="match status" value="1"/>
</dbReference>
<dbReference type="Proteomes" id="UP001165492">
    <property type="component" value="Unassembled WGS sequence"/>
</dbReference>